<dbReference type="SUPFAM" id="SSF49785">
    <property type="entry name" value="Galactose-binding domain-like"/>
    <property type="match status" value="1"/>
</dbReference>
<gene>
    <name evidence="6" type="ORF">pdam_00001298</name>
</gene>
<keyword evidence="2" id="KW-0732">Signal</keyword>
<feature type="disulfide bond" evidence="1">
    <location>
        <begin position="123"/>
        <end position="132"/>
    </location>
</feature>
<dbReference type="PROSITE" id="PS01186">
    <property type="entry name" value="EGF_2"/>
    <property type="match status" value="1"/>
</dbReference>
<dbReference type="InterPro" id="IPR008979">
    <property type="entry name" value="Galactose-bd-like_sf"/>
</dbReference>
<protein>
    <recommendedName>
        <fullName evidence="8">EGF-like domain-containing protein</fullName>
    </recommendedName>
</protein>
<sequence>MSALVTLLVLLTIHSAETCDTFKPIKNYVLTGHVIKTIRDVNFEKCTYRCELEAKCFSINLYTKTSKCELNHGSKEMFPSDFKEELDALYIHNIRKDTGDPCNALYCLHGGSCNPFPQPNCMCPVGFVGSICQNITSAKLVSSLIHFPVALSLEAIGIQDDDIIFDDKLTSSTAAVGHEAWRGRLHGKGSWKPVLSDSDPRFEIGTFNPAVNISYIATQGAPDQDCWPTSFALRYETAGQSKEYPQIFAGNIDRNTVIYNPLKPALGNVSKLVIRPVSTNGCIGLRLELYK</sequence>
<feature type="domain" description="Apple" evidence="5">
    <location>
        <begin position="19"/>
        <end position="95"/>
    </location>
</feature>
<feature type="domain" description="EGF-like" evidence="4">
    <location>
        <begin position="98"/>
        <end position="133"/>
    </location>
</feature>
<dbReference type="Proteomes" id="UP000275408">
    <property type="component" value="Unassembled WGS sequence"/>
</dbReference>
<organism evidence="6 7">
    <name type="scientific">Pocillopora damicornis</name>
    <name type="common">Cauliflower coral</name>
    <name type="synonym">Millepora damicornis</name>
    <dbReference type="NCBI Taxonomy" id="46731"/>
    <lineage>
        <taxon>Eukaryota</taxon>
        <taxon>Metazoa</taxon>
        <taxon>Cnidaria</taxon>
        <taxon>Anthozoa</taxon>
        <taxon>Hexacorallia</taxon>
        <taxon>Scleractinia</taxon>
        <taxon>Astrocoeniina</taxon>
        <taxon>Pocilloporidae</taxon>
        <taxon>Pocillopora</taxon>
    </lineage>
</organism>
<keyword evidence="7" id="KW-1185">Reference proteome</keyword>
<dbReference type="Pfam" id="PF00024">
    <property type="entry name" value="PAN_1"/>
    <property type="match status" value="1"/>
</dbReference>
<dbReference type="EMBL" id="RCHS01003423">
    <property type="protein sequence ID" value="RMX41980.1"/>
    <property type="molecule type" value="Genomic_DNA"/>
</dbReference>
<dbReference type="Gene3D" id="2.60.120.260">
    <property type="entry name" value="Galactose-binding domain-like"/>
    <property type="match status" value="1"/>
</dbReference>
<evidence type="ECO:0000313" key="7">
    <source>
        <dbReference type="Proteomes" id="UP000275408"/>
    </source>
</evidence>
<dbReference type="AlphaFoldDB" id="A0A3M6TKR9"/>
<dbReference type="PROSITE" id="PS50022">
    <property type="entry name" value="FA58C_3"/>
    <property type="match status" value="1"/>
</dbReference>
<accession>A0A3M6TKR9</accession>
<evidence type="ECO:0000259" key="4">
    <source>
        <dbReference type="PROSITE" id="PS50026"/>
    </source>
</evidence>
<proteinExistence type="predicted"/>
<feature type="chain" id="PRO_5017957231" description="EGF-like domain-containing protein" evidence="2">
    <location>
        <begin position="19"/>
        <end position="291"/>
    </location>
</feature>
<keyword evidence="1" id="KW-1015">Disulfide bond</keyword>
<dbReference type="PROSITE" id="PS50026">
    <property type="entry name" value="EGF_3"/>
    <property type="match status" value="1"/>
</dbReference>
<evidence type="ECO:0000259" key="3">
    <source>
        <dbReference type="PROSITE" id="PS50022"/>
    </source>
</evidence>
<feature type="signal peptide" evidence="2">
    <location>
        <begin position="1"/>
        <end position="18"/>
    </location>
</feature>
<evidence type="ECO:0000256" key="1">
    <source>
        <dbReference type="PROSITE-ProRule" id="PRU00076"/>
    </source>
</evidence>
<dbReference type="OrthoDB" id="5972786at2759"/>
<comment type="caution">
    <text evidence="6">The sequence shown here is derived from an EMBL/GenBank/DDBJ whole genome shotgun (WGS) entry which is preliminary data.</text>
</comment>
<dbReference type="Gene3D" id="3.50.4.10">
    <property type="entry name" value="Hepatocyte Growth Factor"/>
    <property type="match status" value="1"/>
</dbReference>
<evidence type="ECO:0000256" key="2">
    <source>
        <dbReference type="SAM" id="SignalP"/>
    </source>
</evidence>
<dbReference type="SUPFAM" id="SSF57414">
    <property type="entry name" value="Hairpin loop containing domain-like"/>
    <property type="match status" value="1"/>
</dbReference>
<feature type="domain" description="F5/8 type C" evidence="3">
    <location>
        <begin position="151"/>
        <end position="291"/>
    </location>
</feature>
<reference evidence="6 7" key="1">
    <citation type="journal article" date="2018" name="Sci. Rep.">
        <title>Comparative analysis of the Pocillopora damicornis genome highlights role of immune system in coral evolution.</title>
        <authorList>
            <person name="Cunning R."/>
            <person name="Bay R.A."/>
            <person name="Gillette P."/>
            <person name="Baker A.C."/>
            <person name="Traylor-Knowles N."/>
        </authorList>
    </citation>
    <scope>NUCLEOTIDE SEQUENCE [LARGE SCALE GENOMIC DNA]</scope>
    <source>
        <strain evidence="6">RSMAS</strain>
        <tissue evidence="6">Whole animal</tissue>
    </source>
</reference>
<comment type="caution">
    <text evidence="1">Lacks conserved residue(s) required for the propagation of feature annotation.</text>
</comment>
<dbReference type="Gene3D" id="2.10.25.10">
    <property type="entry name" value="Laminin"/>
    <property type="match status" value="1"/>
</dbReference>
<dbReference type="InterPro" id="IPR000421">
    <property type="entry name" value="FA58C"/>
</dbReference>
<dbReference type="InterPro" id="IPR003609">
    <property type="entry name" value="Pan_app"/>
</dbReference>
<dbReference type="SUPFAM" id="SSF57196">
    <property type="entry name" value="EGF/Laminin"/>
    <property type="match status" value="1"/>
</dbReference>
<dbReference type="PANTHER" id="PTHR24543:SF325">
    <property type="entry name" value="F5_8 TYPE C DOMAIN-CONTAINING PROTEIN"/>
    <property type="match status" value="1"/>
</dbReference>
<dbReference type="InterPro" id="IPR000742">
    <property type="entry name" value="EGF"/>
</dbReference>
<evidence type="ECO:0000259" key="5">
    <source>
        <dbReference type="PROSITE" id="PS50948"/>
    </source>
</evidence>
<evidence type="ECO:0008006" key="8">
    <source>
        <dbReference type="Google" id="ProtNLM"/>
    </source>
</evidence>
<dbReference type="PROSITE" id="PS00022">
    <property type="entry name" value="EGF_1"/>
    <property type="match status" value="1"/>
</dbReference>
<keyword evidence="1" id="KW-0245">EGF-like domain</keyword>
<dbReference type="PANTHER" id="PTHR24543">
    <property type="entry name" value="MULTICOPPER OXIDASE-RELATED"/>
    <property type="match status" value="1"/>
</dbReference>
<name>A0A3M6TKR9_POCDA</name>
<dbReference type="PROSITE" id="PS50948">
    <property type="entry name" value="PAN"/>
    <property type="match status" value="1"/>
</dbReference>
<evidence type="ECO:0000313" key="6">
    <source>
        <dbReference type="EMBL" id="RMX41980.1"/>
    </source>
</evidence>